<gene>
    <name evidence="2" type="ORF">EIK76_04835</name>
</gene>
<dbReference type="Proteomes" id="UP000276260">
    <property type="component" value="Unassembled WGS sequence"/>
</dbReference>
<evidence type="ECO:0000313" key="2">
    <source>
        <dbReference type="EMBL" id="RRJ23399.1"/>
    </source>
</evidence>
<reference evidence="2 3" key="1">
    <citation type="submission" date="2018-11" db="EMBL/GenBank/DDBJ databases">
        <title>Draft genome analysis of Rheinheimera mesophila isolated from an industrial waste site.</title>
        <authorList>
            <person name="Yu Q."/>
            <person name="Qi Y."/>
            <person name="Zhang H."/>
            <person name="Lu Y."/>
            <person name="Pu J."/>
        </authorList>
    </citation>
    <scope>NUCLEOTIDE SEQUENCE [LARGE SCALE GENOMIC DNA]</scope>
    <source>
        <strain evidence="2 3">IITR13</strain>
    </source>
</reference>
<comment type="caution">
    <text evidence="2">The sequence shown here is derived from an EMBL/GenBank/DDBJ whole genome shotgun (WGS) entry which is preliminary data.</text>
</comment>
<keyword evidence="3" id="KW-1185">Reference proteome</keyword>
<keyword evidence="1" id="KW-1133">Transmembrane helix</keyword>
<organism evidence="2 3">
    <name type="scientific">Rheinheimera mesophila</name>
    <dbReference type="NCBI Taxonomy" id="1547515"/>
    <lineage>
        <taxon>Bacteria</taxon>
        <taxon>Pseudomonadati</taxon>
        <taxon>Pseudomonadota</taxon>
        <taxon>Gammaproteobacteria</taxon>
        <taxon>Chromatiales</taxon>
        <taxon>Chromatiaceae</taxon>
        <taxon>Rheinheimera</taxon>
    </lineage>
</organism>
<accession>A0A3P3QSB3</accession>
<protein>
    <submittedName>
        <fullName evidence="2">Uncharacterized protein</fullName>
    </submittedName>
</protein>
<feature type="transmembrane region" description="Helical" evidence="1">
    <location>
        <begin position="91"/>
        <end position="112"/>
    </location>
</feature>
<dbReference type="RefSeq" id="WP_046521261.1">
    <property type="nucleotide sequence ID" value="NZ_LAVS01000091.1"/>
</dbReference>
<evidence type="ECO:0000256" key="1">
    <source>
        <dbReference type="SAM" id="Phobius"/>
    </source>
</evidence>
<feature type="transmembrane region" description="Helical" evidence="1">
    <location>
        <begin position="60"/>
        <end position="79"/>
    </location>
</feature>
<dbReference type="AlphaFoldDB" id="A0A3P3QSB3"/>
<dbReference type="EMBL" id="RRCF01000001">
    <property type="protein sequence ID" value="RRJ23399.1"/>
    <property type="molecule type" value="Genomic_DNA"/>
</dbReference>
<sequence length="120" mass="13692">MSLDLKLPELADNVQEPEPTEQDIEDVKMREAQAIVDAQVAKNEDALALTDLKKKLSVQVIRLMWLWFILLCIAMTIYFREQFRYSREIPAEVIIAMLTSTTVVVGLVGLILKGLFKVQE</sequence>
<name>A0A3P3QSB3_9GAMM</name>
<keyword evidence="1" id="KW-0472">Membrane</keyword>
<keyword evidence="1" id="KW-0812">Transmembrane</keyword>
<evidence type="ECO:0000313" key="3">
    <source>
        <dbReference type="Proteomes" id="UP000276260"/>
    </source>
</evidence>
<proteinExistence type="predicted"/>